<reference evidence="11 12" key="1">
    <citation type="submission" date="2017-05" db="EMBL/GenBank/DDBJ databases">
        <authorList>
            <person name="Varghese N."/>
            <person name="Submissions S."/>
        </authorList>
    </citation>
    <scope>NUCLEOTIDE SEQUENCE [LARGE SCALE GENOMIC DNA]</scope>
    <source>
        <strain evidence="11 12">DSM 25457</strain>
    </source>
</reference>
<dbReference type="InterPro" id="IPR036890">
    <property type="entry name" value="HATPase_C_sf"/>
</dbReference>
<keyword evidence="8" id="KW-0902">Two-component regulatory system</keyword>
<keyword evidence="3" id="KW-0597">Phosphoprotein</keyword>
<feature type="transmembrane region" description="Helical" evidence="9">
    <location>
        <begin position="411"/>
        <end position="433"/>
    </location>
</feature>
<evidence type="ECO:0000256" key="4">
    <source>
        <dbReference type="ARBA" id="ARBA00022679"/>
    </source>
</evidence>
<dbReference type="Proteomes" id="UP001158067">
    <property type="component" value="Unassembled WGS sequence"/>
</dbReference>
<dbReference type="CDD" id="cd16917">
    <property type="entry name" value="HATPase_UhpB-NarQ-NarX-like"/>
    <property type="match status" value="1"/>
</dbReference>
<protein>
    <recommendedName>
        <fullName evidence="2">histidine kinase</fullName>
        <ecNumber evidence="2">2.7.13.3</ecNumber>
    </recommendedName>
</protein>
<dbReference type="EC" id="2.7.13.3" evidence="2"/>
<organism evidence="11 12">
    <name type="scientific">Neorhodopirellula lusitana</name>
    <dbReference type="NCBI Taxonomy" id="445327"/>
    <lineage>
        <taxon>Bacteria</taxon>
        <taxon>Pseudomonadati</taxon>
        <taxon>Planctomycetota</taxon>
        <taxon>Planctomycetia</taxon>
        <taxon>Pirellulales</taxon>
        <taxon>Pirellulaceae</taxon>
        <taxon>Neorhodopirellula</taxon>
    </lineage>
</organism>
<evidence type="ECO:0000313" key="12">
    <source>
        <dbReference type="Proteomes" id="UP001158067"/>
    </source>
</evidence>
<evidence type="ECO:0000256" key="2">
    <source>
        <dbReference type="ARBA" id="ARBA00012438"/>
    </source>
</evidence>
<name>A0ABY1QFS3_9BACT</name>
<dbReference type="GO" id="GO:0016301">
    <property type="term" value="F:kinase activity"/>
    <property type="evidence" value="ECO:0007669"/>
    <property type="project" value="UniProtKB-KW"/>
</dbReference>
<accession>A0ABY1QFS3</accession>
<evidence type="ECO:0000256" key="5">
    <source>
        <dbReference type="ARBA" id="ARBA00022741"/>
    </source>
</evidence>
<dbReference type="Gene3D" id="3.30.565.10">
    <property type="entry name" value="Histidine kinase-like ATPase, C-terminal domain"/>
    <property type="match status" value="1"/>
</dbReference>
<comment type="catalytic activity">
    <reaction evidence="1">
        <text>ATP + protein L-histidine = ADP + protein N-phospho-L-histidine.</text>
        <dbReference type="EC" id="2.7.13.3"/>
    </reaction>
</comment>
<dbReference type="PANTHER" id="PTHR24421:SF10">
    <property type="entry name" value="NITRATE_NITRITE SENSOR PROTEIN NARQ"/>
    <property type="match status" value="1"/>
</dbReference>
<dbReference type="InterPro" id="IPR011712">
    <property type="entry name" value="Sig_transdc_His_kin_sub3_dim/P"/>
</dbReference>
<dbReference type="Gene3D" id="1.20.5.1930">
    <property type="match status" value="1"/>
</dbReference>
<proteinExistence type="predicted"/>
<dbReference type="Pfam" id="PF07730">
    <property type="entry name" value="HisKA_3"/>
    <property type="match status" value="1"/>
</dbReference>
<dbReference type="RefSeq" id="WP_283434169.1">
    <property type="nucleotide sequence ID" value="NZ_FXUG01000012.1"/>
</dbReference>
<evidence type="ECO:0000256" key="1">
    <source>
        <dbReference type="ARBA" id="ARBA00000085"/>
    </source>
</evidence>
<evidence type="ECO:0000256" key="6">
    <source>
        <dbReference type="ARBA" id="ARBA00022777"/>
    </source>
</evidence>
<evidence type="ECO:0000256" key="9">
    <source>
        <dbReference type="SAM" id="Phobius"/>
    </source>
</evidence>
<keyword evidence="9" id="KW-1133">Transmembrane helix</keyword>
<dbReference type="Gene3D" id="2.60.120.260">
    <property type="entry name" value="Galactose-binding domain-like"/>
    <property type="match status" value="1"/>
</dbReference>
<keyword evidence="7" id="KW-0067">ATP-binding</keyword>
<dbReference type="EMBL" id="FXUG01000012">
    <property type="protein sequence ID" value="SMP69398.1"/>
    <property type="molecule type" value="Genomic_DNA"/>
</dbReference>
<keyword evidence="9" id="KW-0472">Membrane</keyword>
<evidence type="ECO:0000256" key="8">
    <source>
        <dbReference type="ARBA" id="ARBA00023012"/>
    </source>
</evidence>
<dbReference type="PANTHER" id="PTHR24421">
    <property type="entry name" value="NITRATE/NITRITE SENSOR PROTEIN NARX-RELATED"/>
    <property type="match status" value="1"/>
</dbReference>
<sequence>MMESLGQNLDHLSLSEVEYLLELIDQQRDTLATSNMLGGVGAVGYRSGSFEAKEQRLFVQIDLADKSPVDQLILVPIIYRDSTKGFIADAFPAGFRVILGTDDGEHEVCRFDRTNQLLPRVAPLLVECAGVEASWVRIETTELSPRAWDGRFILQFSEIMVFRNLENLALRQAVTVSSTEHSLFGAWHEKYMVDGFVPYLMDAREGEQSHAYVSPTGDVEMSSLMVDLGAEVDVDEIHYHAADLSDNVPQSHESGFGIPERFVFEGALQSDFSDAIMLAEIKNESVYDVGPVIMRRFPKRLCRYIRLVIKKPCKYGTPGNEIAVFGIAELEVFSKGLNVAFQKEVTSSGLSVTASRSLSGVTDGNNFYGRILSIRTWLEQLALRHDLEVARPRVASELRVRYQRQSAKIRGLVWLAVLLGGATVGAVLIERVLRQRAIGRTRERLAADLHDELGANLHALSLLGDLAQRSTGSPKKLSALLDRMRALSKRSGEAARYCSNLIESKGLFEDLVHDMEKTTSRMMADLDHTMTIEGAEHLDRLSSRNRIDLFLFFKECIVNVLRHSGATKVTTQLVAGEKEVSLVVCDNGRGLGGRLADRVPSSLSRRARLLGARVTAEDIEPEGTRISLSLRHKRFFV</sequence>
<gene>
    <name evidence="11" type="ORF">SAMN06265222_11228</name>
</gene>
<keyword evidence="9" id="KW-0812">Transmembrane</keyword>
<keyword evidence="12" id="KW-1185">Reference proteome</keyword>
<dbReference type="InterPro" id="IPR050482">
    <property type="entry name" value="Sensor_HK_TwoCompSys"/>
</dbReference>
<keyword evidence="4" id="KW-0808">Transferase</keyword>
<evidence type="ECO:0000256" key="7">
    <source>
        <dbReference type="ARBA" id="ARBA00022840"/>
    </source>
</evidence>
<keyword evidence="5" id="KW-0547">Nucleotide-binding</keyword>
<evidence type="ECO:0000256" key="3">
    <source>
        <dbReference type="ARBA" id="ARBA00022553"/>
    </source>
</evidence>
<comment type="caution">
    <text evidence="11">The sequence shown here is derived from an EMBL/GenBank/DDBJ whole genome shotgun (WGS) entry which is preliminary data.</text>
</comment>
<evidence type="ECO:0000259" key="10">
    <source>
        <dbReference type="Pfam" id="PF07730"/>
    </source>
</evidence>
<evidence type="ECO:0000313" key="11">
    <source>
        <dbReference type="EMBL" id="SMP69398.1"/>
    </source>
</evidence>
<dbReference type="SUPFAM" id="SSF55874">
    <property type="entry name" value="ATPase domain of HSP90 chaperone/DNA topoisomerase II/histidine kinase"/>
    <property type="match status" value="1"/>
</dbReference>
<keyword evidence="6 11" id="KW-0418">Kinase</keyword>
<feature type="domain" description="Signal transduction histidine kinase subgroup 3 dimerisation and phosphoacceptor" evidence="10">
    <location>
        <begin position="442"/>
        <end position="496"/>
    </location>
</feature>